<feature type="transmembrane region" description="Helical" evidence="8">
    <location>
        <begin position="242"/>
        <end position="263"/>
    </location>
</feature>
<evidence type="ECO:0000313" key="10">
    <source>
        <dbReference type="EMBL" id="ESO02294.1"/>
    </source>
</evidence>
<dbReference type="PANTHER" id="PTHR31247">
    <property type="entry name" value="TRANSMEMBRANE PROTEIN 198 FAMILY MEMBER"/>
    <property type="match status" value="1"/>
</dbReference>
<evidence type="ECO:0000256" key="6">
    <source>
        <dbReference type="ARBA" id="ARBA00049737"/>
    </source>
</evidence>
<evidence type="ECO:0000256" key="7">
    <source>
        <dbReference type="SAM" id="MobiDB-lite"/>
    </source>
</evidence>
<feature type="transmembrane region" description="Helical" evidence="8">
    <location>
        <begin position="67"/>
        <end position="88"/>
    </location>
</feature>
<dbReference type="CTD" id="20213855"/>
<evidence type="ECO:0000256" key="4">
    <source>
        <dbReference type="ARBA" id="ARBA00022989"/>
    </source>
</evidence>
<organism evidence="11 12">
    <name type="scientific">Helobdella robusta</name>
    <name type="common">Californian leech</name>
    <dbReference type="NCBI Taxonomy" id="6412"/>
    <lineage>
        <taxon>Eukaryota</taxon>
        <taxon>Metazoa</taxon>
        <taxon>Spiralia</taxon>
        <taxon>Lophotrochozoa</taxon>
        <taxon>Annelida</taxon>
        <taxon>Clitellata</taxon>
        <taxon>Hirudinea</taxon>
        <taxon>Rhynchobdellida</taxon>
        <taxon>Glossiphoniidae</taxon>
        <taxon>Helobdella</taxon>
    </lineage>
</organism>
<reference evidence="12" key="1">
    <citation type="submission" date="2012-12" db="EMBL/GenBank/DDBJ databases">
        <authorList>
            <person name="Hellsten U."/>
            <person name="Grimwood J."/>
            <person name="Chapman J.A."/>
            <person name="Shapiro H."/>
            <person name="Aerts A."/>
            <person name="Otillar R.P."/>
            <person name="Terry A.Y."/>
            <person name="Boore J.L."/>
            <person name="Simakov O."/>
            <person name="Marletaz F."/>
            <person name="Cho S.-J."/>
            <person name="Edsinger-Gonzales E."/>
            <person name="Havlak P."/>
            <person name="Kuo D.-H."/>
            <person name="Larsson T."/>
            <person name="Lv J."/>
            <person name="Arendt D."/>
            <person name="Savage R."/>
            <person name="Osoegawa K."/>
            <person name="de Jong P."/>
            <person name="Lindberg D.R."/>
            <person name="Seaver E.C."/>
            <person name="Weisblat D.A."/>
            <person name="Putnam N.H."/>
            <person name="Grigoriev I.V."/>
            <person name="Rokhsar D.S."/>
        </authorList>
    </citation>
    <scope>NUCLEOTIDE SEQUENCE</scope>
</reference>
<comment type="subcellular location">
    <subcellularLocation>
        <location evidence="1">Membrane</location>
        <topology evidence="1">Multi-pass membrane protein</topology>
    </subcellularLocation>
</comment>
<protein>
    <recommendedName>
        <fullName evidence="6">Transmembrane protein 198</fullName>
    </recommendedName>
</protein>
<accession>T1FYF7</accession>
<feature type="region of interest" description="Disordered" evidence="7">
    <location>
        <begin position="1"/>
        <end position="24"/>
    </location>
</feature>
<feature type="transmembrane region" description="Helical" evidence="8">
    <location>
        <begin position="174"/>
        <end position="192"/>
    </location>
</feature>
<keyword evidence="3 8" id="KW-0812">Transmembrane</keyword>
<evidence type="ECO:0000313" key="11">
    <source>
        <dbReference type="EnsemblMetazoa" id="HelroP65991"/>
    </source>
</evidence>
<dbReference type="KEGG" id="hro:HELRODRAFT_65991"/>
<evidence type="ECO:0000256" key="1">
    <source>
        <dbReference type="ARBA" id="ARBA00004141"/>
    </source>
</evidence>
<evidence type="ECO:0000313" key="12">
    <source>
        <dbReference type="Proteomes" id="UP000015101"/>
    </source>
</evidence>
<evidence type="ECO:0000256" key="5">
    <source>
        <dbReference type="ARBA" id="ARBA00023136"/>
    </source>
</evidence>
<dbReference type="EnsemblMetazoa" id="HelroT65991">
    <property type="protein sequence ID" value="HelroP65991"/>
    <property type="gene ID" value="HelroG65991"/>
</dbReference>
<feature type="transmembrane region" description="Helical" evidence="8">
    <location>
        <begin position="150"/>
        <end position="168"/>
    </location>
</feature>
<dbReference type="InParanoid" id="T1FYF7"/>
<feature type="compositionally biased region" description="Acidic residues" evidence="7">
    <location>
        <begin position="1"/>
        <end position="12"/>
    </location>
</feature>
<feature type="transmembrane region" description="Helical" evidence="8">
    <location>
        <begin position="199"/>
        <end position="222"/>
    </location>
</feature>
<dbReference type="HOGENOM" id="CLU_877932_0_0_1"/>
<evidence type="ECO:0000256" key="2">
    <source>
        <dbReference type="ARBA" id="ARBA00006244"/>
    </source>
</evidence>
<dbReference type="Proteomes" id="UP000015101">
    <property type="component" value="Unassembled WGS sequence"/>
</dbReference>
<evidence type="ECO:0000256" key="8">
    <source>
        <dbReference type="SAM" id="Phobius"/>
    </source>
</evidence>
<keyword evidence="12" id="KW-1185">Reference proteome</keyword>
<dbReference type="PANTHER" id="PTHR31247:SF5">
    <property type="entry name" value="DUF4203 DOMAIN-CONTAINING PROTEIN"/>
    <property type="match status" value="1"/>
</dbReference>
<dbReference type="RefSeq" id="XP_009019702.1">
    <property type="nucleotide sequence ID" value="XM_009021454.1"/>
</dbReference>
<dbReference type="FunCoup" id="T1FYF7">
    <property type="interactions" value="81"/>
</dbReference>
<sequence length="317" mass="36123">MDSWDGELDPHEDETPHEGESIYPPDSDHFVVFSSTPYYAYPPRIPHTTPKYRGAVKCDRIDTNYRIIPSVICSFCILFGLFHCFCGYRYFKASMFLTGFLFGSLVTYLICIEENFLTIEAKIGVAMGAGILCGLITMLVQYVGLFMTGFHMGFLLAVAGLIVADWFIQVHSKWVPIGSILSVGLLFALLCLKYQRAITYLASSIIGSAMVTAGVDHFVNHFGILYHALDRLKVVKSPLLCWYMWMILAVWPLFSLLGSVFQCQLTGRDCDHRERLFFSFLSFLKTLTEFVFFKFKEIFMLESCFHKALCFSCLKLI</sequence>
<feature type="domain" description="TM7S3/TM198-like" evidence="9">
    <location>
        <begin position="73"/>
        <end position="263"/>
    </location>
</feature>
<reference evidence="10 12" key="2">
    <citation type="journal article" date="2013" name="Nature">
        <title>Insights into bilaterian evolution from three spiralian genomes.</title>
        <authorList>
            <person name="Simakov O."/>
            <person name="Marletaz F."/>
            <person name="Cho S.J."/>
            <person name="Edsinger-Gonzales E."/>
            <person name="Havlak P."/>
            <person name="Hellsten U."/>
            <person name="Kuo D.H."/>
            <person name="Larsson T."/>
            <person name="Lv J."/>
            <person name="Arendt D."/>
            <person name="Savage R."/>
            <person name="Osoegawa K."/>
            <person name="de Jong P."/>
            <person name="Grimwood J."/>
            <person name="Chapman J.A."/>
            <person name="Shapiro H."/>
            <person name="Aerts A."/>
            <person name="Otillar R.P."/>
            <person name="Terry A.Y."/>
            <person name="Boore J.L."/>
            <person name="Grigoriev I.V."/>
            <person name="Lindberg D.R."/>
            <person name="Seaver E.C."/>
            <person name="Weisblat D.A."/>
            <person name="Putnam N.H."/>
            <person name="Rokhsar D.S."/>
        </authorList>
    </citation>
    <scope>NUCLEOTIDE SEQUENCE</scope>
</reference>
<gene>
    <name evidence="11" type="primary">20213855</name>
    <name evidence="10" type="ORF">HELRODRAFT_65991</name>
</gene>
<dbReference type="EMBL" id="AMQM01000835">
    <property type="status" value="NOT_ANNOTATED_CDS"/>
    <property type="molecule type" value="Genomic_DNA"/>
</dbReference>
<evidence type="ECO:0000259" key="9">
    <source>
        <dbReference type="Pfam" id="PF13886"/>
    </source>
</evidence>
<dbReference type="InterPro" id="IPR025256">
    <property type="entry name" value="TM7S3/TM198-like_dom"/>
</dbReference>
<keyword evidence="4 8" id="KW-1133">Transmembrane helix</keyword>
<feature type="transmembrane region" description="Helical" evidence="8">
    <location>
        <begin position="95"/>
        <end position="117"/>
    </location>
</feature>
<dbReference type="GeneID" id="20213855"/>
<proteinExistence type="inferred from homology"/>
<reference evidence="11" key="3">
    <citation type="submission" date="2015-06" db="UniProtKB">
        <authorList>
            <consortium name="EnsemblMetazoa"/>
        </authorList>
    </citation>
    <scope>IDENTIFICATION</scope>
</reference>
<dbReference type="AlphaFoldDB" id="T1FYF7"/>
<keyword evidence="5 8" id="KW-0472">Membrane</keyword>
<dbReference type="eggNOG" id="ENOG502QS1E">
    <property type="taxonomic scope" value="Eukaryota"/>
</dbReference>
<dbReference type="EMBL" id="KB096742">
    <property type="protein sequence ID" value="ESO02294.1"/>
    <property type="molecule type" value="Genomic_DNA"/>
</dbReference>
<dbReference type="OrthoDB" id="115781at2759"/>
<evidence type="ECO:0000256" key="3">
    <source>
        <dbReference type="ARBA" id="ARBA00022692"/>
    </source>
</evidence>
<name>T1FYF7_HELRO</name>
<dbReference type="GO" id="GO:0005886">
    <property type="term" value="C:plasma membrane"/>
    <property type="evidence" value="ECO:0000318"/>
    <property type="project" value="GO_Central"/>
</dbReference>
<dbReference type="STRING" id="6412.T1FYF7"/>
<comment type="similarity">
    <text evidence="2">Belongs to the TMEM198 family.</text>
</comment>
<dbReference type="OMA" id="LLPLCWY"/>
<dbReference type="InterPro" id="IPR040236">
    <property type="entry name" value="TMEM198"/>
</dbReference>
<dbReference type="Pfam" id="PF13886">
    <property type="entry name" value="TM7S3_TM198"/>
    <property type="match status" value="1"/>
</dbReference>
<feature type="transmembrane region" description="Helical" evidence="8">
    <location>
        <begin position="123"/>
        <end position="143"/>
    </location>
</feature>